<evidence type="ECO:0000313" key="4">
    <source>
        <dbReference type="Proteomes" id="UP000005387"/>
    </source>
</evidence>
<keyword evidence="2" id="KW-0812">Transmembrane</keyword>
<protein>
    <submittedName>
        <fullName evidence="3">Uncharacterized protein</fullName>
    </submittedName>
</protein>
<dbReference type="Proteomes" id="UP000005387">
    <property type="component" value="Unassembled WGS sequence"/>
</dbReference>
<feature type="transmembrane region" description="Helical" evidence="2">
    <location>
        <begin position="94"/>
        <end position="116"/>
    </location>
</feature>
<keyword evidence="2" id="KW-1133">Transmembrane helix</keyword>
<reference evidence="3 4" key="1">
    <citation type="submission" date="2010-07" db="EMBL/GenBank/DDBJ databases">
        <title>The draft genome of Paenibacillus curdlanolyticus YK9.</title>
        <authorList>
            <consortium name="US DOE Joint Genome Institute (JGI-PGF)"/>
            <person name="Lucas S."/>
            <person name="Copeland A."/>
            <person name="Lapidus A."/>
            <person name="Cheng J.-F."/>
            <person name="Bruce D."/>
            <person name="Goodwin L."/>
            <person name="Pitluck S."/>
            <person name="Land M.L."/>
            <person name="Hauser L."/>
            <person name="Chang Y.-J."/>
            <person name="Jeffries C."/>
            <person name="Anderson I.J."/>
            <person name="Johnson E."/>
            <person name="Loganathan U."/>
            <person name="Mulhopadhyay B."/>
            <person name="Kyrpides N."/>
            <person name="Woyke T.J."/>
        </authorList>
    </citation>
    <scope>NUCLEOTIDE SEQUENCE [LARGE SCALE GENOMIC DNA]</scope>
    <source>
        <strain evidence="3 4">YK9</strain>
    </source>
</reference>
<evidence type="ECO:0000256" key="2">
    <source>
        <dbReference type="SAM" id="Phobius"/>
    </source>
</evidence>
<feature type="region of interest" description="Disordered" evidence="1">
    <location>
        <begin position="40"/>
        <end position="86"/>
    </location>
</feature>
<accession>E0IEY5</accession>
<keyword evidence="4" id="KW-1185">Reference proteome</keyword>
<evidence type="ECO:0000313" key="3">
    <source>
        <dbReference type="EMBL" id="EFM08761.1"/>
    </source>
</evidence>
<proteinExistence type="predicted"/>
<dbReference type="EMBL" id="AEDD01000013">
    <property type="protein sequence ID" value="EFM08761.1"/>
    <property type="molecule type" value="Genomic_DNA"/>
</dbReference>
<name>E0IEY5_9BACL</name>
<evidence type="ECO:0000256" key="1">
    <source>
        <dbReference type="SAM" id="MobiDB-lite"/>
    </source>
</evidence>
<organism evidence="3 4">
    <name type="scientific">Paenibacillus curdlanolyticus YK9</name>
    <dbReference type="NCBI Taxonomy" id="717606"/>
    <lineage>
        <taxon>Bacteria</taxon>
        <taxon>Bacillati</taxon>
        <taxon>Bacillota</taxon>
        <taxon>Bacilli</taxon>
        <taxon>Bacillales</taxon>
        <taxon>Paenibacillaceae</taxon>
        <taxon>Paenibacillus</taxon>
    </lineage>
</organism>
<keyword evidence="2" id="KW-0472">Membrane</keyword>
<gene>
    <name evidence="3" type="ORF">PaecuDRAFT_4226</name>
</gene>
<feature type="region of interest" description="Disordered" evidence="1">
    <location>
        <begin position="131"/>
        <end position="150"/>
    </location>
</feature>
<sequence>MQQCDTRGFSRNSVHDGICSNSTGRTLAALAAIARPGMTTAISRSSPNTPAPEHSRSSSSSNNHHPRRLYHALPTTMLPKNKPKTGTPHRAYRLLLNHAMLGLVSVSLVAALSRLAPNRRDEALCNLKRPRNRSADDGGSCAQRQAARQHVRRAHISFRYNRNRDG</sequence>
<dbReference type="AlphaFoldDB" id="E0IEY5"/>